<proteinExistence type="predicted"/>
<gene>
    <name evidence="2" type="ORF">IAA37_06225</name>
</gene>
<protein>
    <submittedName>
        <fullName evidence="2">Stage III sporulation protein AF</fullName>
    </submittedName>
</protein>
<evidence type="ECO:0000256" key="1">
    <source>
        <dbReference type="SAM" id="Phobius"/>
    </source>
</evidence>
<reference evidence="2" key="2">
    <citation type="submission" date="2021-04" db="EMBL/GenBank/DDBJ databases">
        <authorList>
            <person name="Gilroy R."/>
        </authorList>
    </citation>
    <scope>NUCLEOTIDE SEQUENCE</scope>
    <source>
        <strain evidence="2">CHK188-16595</strain>
    </source>
</reference>
<keyword evidence="1" id="KW-0812">Transmembrane</keyword>
<dbReference type="EMBL" id="DWXN01000012">
    <property type="protein sequence ID" value="HJB75253.1"/>
    <property type="molecule type" value="Genomic_DNA"/>
</dbReference>
<dbReference type="Proteomes" id="UP000823877">
    <property type="component" value="Unassembled WGS sequence"/>
</dbReference>
<evidence type="ECO:0000313" key="3">
    <source>
        <dbReference type="Proteomes" id="UP000823877"/>
    </source>
</evidence>
<sequence>MDFIKSWTISVCLTLILSAVFSLISPKGTMGRFYRVIISVFIFVSLLYPFADFDFEEFKSDFDIESEFESTEENLAQMQVENIIKSVLTENQIENAGVECTVFQESDEIRVENVTIILPDEYEPERVKQIIMEETGVAANVIRQ</sequence>
<accession>A0A9D2S8V3</accession>
<dbReference type="AlphaFoldDB" id="A0A9D2S8V3"/>
<evidence type="ECO:0000313" key="2">
    <source>
        <dbReference type="EMBL" id="HJB75253.1"/>
    </source>
</evidence>
<organism evidence="2 3">
    <name type="scientific">Candidatus Eubacterium faecale</name>
    <dbReference type="NCBI Taxonomy" id="2838568"/>
    <lineage>
        <taxon>Bacteria</taxon>
        <taxon>Bacillati</taxon>
        <taxon>Bacillota</taxon>
        <taxon>Clostridia</taxon>
        <taxon>Eubacteriales</taxon>
        <taxon>Eubacteriaceae</taxon>
        <taxon>Eubacterium</taxon>
    </lineage>
</organism>
<feature type="transmembrane region" description="Helical" evidence="1">
    <location>
        <begin position="32"/>
        <end position="51"/>
    </location>
</feature>
<keyword evidence="1" id="KW-0472">Membrane</keyword>
<comment type="caution">
    <text evidence="2">The sequence shown here is derived from an EMBL/GenBank/DDBJ whole genome shotgun (WGS) entry which is preliminary data.</text>
</comment>
<reference evidence="2" key="1">
    <citation type="journal article" date="2021" name="PeerJ">
        <title>Extensive microbial diversity within the chicken gut microbiome revealed by metagenomics and culture.</title>
        <authorList>
            <person name="Gilroy R."/>
            <person name="Ravi A."/>
            <person name="Getino M."/>
            <person name="Pursley I."/>
            <person name="Horton D.L."/>
            <person name="Alikhan N.F."/>
            <person name="Baker D."/>
            <person name="Gharbi K."/>
            <person name="Hall N."/>
            <person name="Watson M."/>
            <person name="Adriaenssens E.M."/>
            <person name="Foster-Nyarko E."/>
            <person name="Jarju S."/>
            <person name="Secka A."/>
            <person name="Antonio M."/>
            <person name="Oren A."/>
            <person name="Chaudhuri R.R."/>
            <person name="La Ragione R."/>
            <person name="Hildebrand F."/>
            <person name="Pallen M.J."/>
        </authorList>
    </citation>
    <scope>NUCLEOTIDE SEQUENCE</scope>
    <source>
        <strain evidence="2">CHK188-16595</strain>
    </source>
</reference>
<name>A0A9D2S8V3_9FIRM</name>
<keyword evidence="1" id="KW-1133">Transmembrane helix</keyword>